<dbReference type="NCBIfam" id="TIGR01097">
    <property type="entry name" value="PhnE"/>
    <property type="match status" value="1"/>
</dbReference>
<dbReference type="GO" id="GO:0005886">
    <property type="term" value="C:plasma membrane"/>
    <property type="evidence" value="ECO:0007669"/>
    <property type="project" value="UniProtKB-SubCell"/>
</dbReference>
<dbReference type="InterPro" id="IPR035906">
    <property type="entry name" value="MetI-like_sf"/>
</dbReference>
<dbReference type="Proteomes" id="UP001286174">
    <property type="component" value="Unassembled WGS sequence"/>
</dbReference>
<keyword evidence="4 7" id="KW-0812">Transmembrane</keyword>
<comment type="subcellular location">
    <subcellularLocation>
        <location evidence="2">Cell envelope</location>
    </subcellularLocation>
    <subcellularLocation>
        <location evidence="7">Cell membrane</location>
        <topology evidence="7">Multi-pass membrane protein</topology>
    </subcellularLocation>
    <subcellularLocation>
        <location evidence="1">Membrane</location>
        <topology evidence="1">Multi-pass membrane protein</topology>
    </subcellularLocation>
</comment>
<reference evidence="9 10" key="1">
    <citation type="submission" date="2022-03" db="EMBL/GenBank/DDBJ databases">
        <title>Novel taxa within the pig intestine.</title>
        <authorList>
            <person name="Wylensek D."/>
            <person name="Bishof K."/>
            <person name="Afrizal A."/>
            <person name="Clavel T."/>
        </authorList>
    </citation>
    <scope>NUCLEOTIDE SEQUENCE [LARGE SCALE GENOMIC DNA]</scope>
    <source>
        <strain evidence="9 10">CLA-KB-P133</strain>
    </source>
</reference>
<evidence type="ECO:0000256" key="5">
    <source>
        <dbReference type="ARBA" id="ARBA00022989"/>
    </source>
</evidence>
<evidence type="ECO:0000259" key="8">
    <source>
        <dbReference type="PROSITE" id="PS50928"/>
    </source>
</evidence>
<gene>
    <name evidence="9" type="primary">phnE</name>
    <name evidence="9" type="ORF">MOZ60_01825</name>
</gene>
<evidence type="ECO:0000313" key="10">
    <source>
        <dbReference type="Proteomes" id="UP001286174"/>
    </source>
</evidence>
<dbReference type="Pfam" id="PF00528">
    <property type="entry name" value="BPD_transp_1"/>
    <property type="match status" value="1"/>
</dbReference>
<evidence type="ECO:0000256" key="6">
    <source>
        <dbReference type="ARBA" id="ARBA00023136"/>
    </source>
</evidence>
<proteinExistence type="inferred from homology"/>
<accession>A0AB35U6U0</accession>
<dbReference type="PROSITE" id="PS50928">
    <property type="entry name" value="ABC_TM1"/>
    <property type="match status" value="1"/>
</dbReference>
<sequence length="274" mass="29611">MSEKKLTVEEVYDNRPRHFVARLIAFLILLALVVWSKSGIQFTGIVESGADIAKGTVYGLTHPDWSLLTDMSHDGVLYLTAQTIAIAILGTLFGGILSIPISFLASNNIVPKPIAAIFRLLILLIRTIPSLVWALMLIRVTGPGAFCGVVTQSICSIGMISKMYITAIEDLDTGILESLDAAGCTTFQKIRCGILPQLSASFVSTVIYRFDINLKDATTLGLIGAGGIGASLVIAISGRRWRMVGSFLLALIILVLIIEYCSTKIRARLARGRQ</sequence>
<feature type="transmembrane region" description="Helical" evidence="7">
    <location>
        <begin position="116"/>
        <end position="136"/>
    </location>
</feature>
<dbReference type="PANTHER" id="PTHR30043">
    <property type="entry name" value="PHOSPHONATES TRANSPORT SYSTEM PERMEASE PROTEIN"/>
    <property type="match status" value="1"/>
</dbReference>
<dbReference type="GO" id="GO:0015416">
    <property type="term" value="F:ABC-type phosphonate transporter activity"/>
    <property type="evidence" value="ECO:0007669"/>
    <property type="project" value="InterPro"/>
</dbReference>
<evidence type="ECO:0000256" key="4">
    <source>
        <dbReference type="ARBA" id="ARBA00022692"/>
    </source>
</evidence>
<dbReference type="Gene3D" id="1.10.3720.10">
    <property type="entry name" value="MetI-like"/>
    <property type="match status" value="1"/>
</dbReference>
<organism evidence="9 10">
    <name type="scientific">Grylomicrobium aquisgranensis</name>
    <dbReference type="NCBI Taxonomy" id="2926318"/>
    <lineage>
        <taxon>Bacteria</taxon>
        <taxon>Bacillati</taxon>
        <taxon>Bacillota</taxon>
        <taxon>Erysipelotrichia</taxon>
        <taxon>Erysipelotrichales</taxon>
        <taxon>Erysipelotrichaceae</taxon>
        <taxon>Grylomicrobium</taxon>
    </lineage>
</organism>
<dbReference type="PANTHER" id="PTHR30043:SF8">
    <property type="entry name" value="ABC TRANSPORTER, PERMEASE PROTEIN CC0363, PUTATIVE-RELATED"/>
    <property type="match status" value="1"/>
</dbReference>
<evidence type="ECO:0000256" key="7">
    <source>
        <dbReference type="RuleBase" id="RU363032"/>
    </source>
</evidence>
<feature type="transmembrane region" description="Helical" evidence="7">
    <location>
        <begin position="20"/>
        <end position="36"/>
    </location>
</feature>
<dbReference type="CDD" id="cd06261">
    <property type="entry name" value="TM_PBP2"/>
    <property type="match status" value="1"/>
</dbReference>
<comment type="caution">
    <text evidence="9">The sequence shown here is derived from an EMBL/GenBank/DDBJ whole genome shotgun (WGS) entry which is preliminary data.</text>
</comment>
<comment type="similarity">
    <text evidence="7">Belongs to the binding-protein-dependent transport system permease family.</text>
</comment>
<keyword evidence="3 7" id="KW-0813">Transport</keyword>
<evidence type="ECO:0000256" key="1">
    <source>
        <dbReference type="ARBA" id="ARBA00004141"/>
    </source>
</evidence>
<dbReference type="InterPro" id="IPR000515">
    <property type="entry name" value="MetI-like"/>
</dbReference>
<dbReference type="SUPFAM" id="SSF161098">
    <property type="entry name" value="MetI-like"/>
    <property type="match status" value="1"/>
</dbReference>
<keyword evidence="5 7" id="KW-1133">Transmembrane helix</keyword>
<evidence type="ECO:0000256" key="3">
    <source>
        <dbReference type="ARBA" id="ARBA00022448"/>
    </source>
</evidence>
<dbReference type="InterPro" id="IPR005769">
    <property type="entry name" value="PhnE/PtxC"/>
</dbReference>
<feature type="domain" description="ABC transmembrane type-1" evidence="8">
    <location>
        <begin position="80"/>
        <end position="262"/>
    </location>
</feature>
<feature type="transmembrane region" description="Helical" evidence="7">
    <location>
        <begin position="217"/>
        <end position="237"/>
    </location>
</feature>
<dbReference type="EMBL" id="JALBUR010000002">
    <property type="protein sequence ID" value="MDX8418829.1"/>
    <property type="molecule type" value="Genomic_DNA"/>
</dbReference>
<dbReference type="AlphaFoldDB" id="A0AB35U6U0"/>
<feature type="transmembrane region" description="Helical" evidence="7">
    <location>
        <begin position="243"/>
        <end position="261"/>
    </location>
</feature>
<dbReference type="GO" id="GO:0030313">
    <property type="term" value="C:cell envelope"/>
    <property type="evidence" value="ECO:0007669"/>
    <property type="project" value="UniProtKB-SubCell"/>
</dbReference>
<feature type="transmembrane region" description="Helical" evidence="7">
    <location>
        <begin position="76"/>
        <end position="104"/>
    </location>
</feature>
<dbReference type="RefSeq" id="WP_277635518.1">
    <property type="nucleotide sequence ID" value="NZ_JALBUR010000002.1"/>
</dbReference>
<keyword evidence="6 7" id="KW-0472">Membrane</keyword>
<name>A0AB35U6U0_9FIRM</name>
<keyword evidence="10" id="KW-1185">Reference proteome</keyword>
<feature type="transmembrane region" description="Helical" evidence="7">
    <location>
        <begin position="142"/>
        <end position="160"/>
    </location>
</feature>
<evidence type="ECO:0000256" key="2">
    <source>
        <dbReference type="ARBA" id="ARBA00004196"/>
    </source>
</evidence>
<evidence type="ECO:0000313" key="9">
    <source>
        <dbReference type="EMBL" id="MDX8418829.1"/>
    </source>
</evidence>
<protein>
    <submittedName>
        <fullName evidence="9">Phosphonate ABC transporter, permease protein PhnE</fullName>
    </submittedName>
</protein>